<comment type="caution">
    <text evidence="1">The sequence shown here is derived from an EMBL/GenBank/DDBJ whole genome shotgun (WGS) entry which is preliminary data.</text>
</comment>
<reference evidence="1 2" key="1">
    <citation type="submission" date="2019-08" db="EMBL/GenBank/DDBJ databases">
        <title>Draft genome sequence of Citrobacter portucalensis strain isolated from green turtle.</title>
        <authorList>
            <person name="Fernandes M.R."/>
            <person name="Sellera F.P."/>
            <person name="Goldeberg D.W."/>
            <person name="Costa D.C."/>
            <person name="Lincopan N."/>
        </authorList>
    </citation>
    <scope>NUCLEOTIDE SEQUENCE [LARGE SCALE GENOMIC DNA]</scope>
    <source>
        <strain evidence="1 2">TV06</strain>
    </source>
</reference>
<dbReference type="AlphaFoldDB" id="A0A5B0SVT2"/>
<accession>A0A5B0SVT2</accession>
<name>A0A5B0SVT2_9ENTR</name>
<dbReference type="EMBL" id="VTZD01000024">
    <property type="protein sequence ID" value="KAA1141927.1"/>
    <property type="molecule type" value="Genomic_DNA"/>
</dbReference>
<organism evidence="1 2">
    <name type="scientific">Citrobacter portucalensis</name>
    <dbReference type="NCBI Taxonomy" id="1639133"/>
    <lineage>
        <taxon>Bacteria</taxon>
        <taxon>Pseudomonadati</taxon>
        <taxon>Pseudomonadota</taxon>
        <taxon>Gammaproteobacteria</taxon>
        <taxon>Enterobacterales</taxon>
        <taxon>Enterobacteriaceae</taxon>
        <taxon>Citrobacter</taxon>
        <taxon>Citrobacter freundii complex</taxon>
    </lineage>
</organism>
<sequence length="100" mass="11714">MKVLQSLLKTLIGCKRMKTLFEDIVSKKTKQFIFKVEQDSDGTYQVTQQALRVYPDGRTSVQSEKKWQYETLNDLRDGEFKASRQGKLFLDDQFWVGKTV</sequence>
<protein>
    <submittedName>
        <fullName evidence="1">Uncharacterized protein</fullName>
    </submittedName>
</protein>
<dbReference type="Proteomes" id="UP000323297">
    <property type="component" value="Unassembled WGS sequence"/>
</dbReference>
<evidence type="ECO:0000313" key="1">
    <source>
        <dbReference type="EMBL" id="KAA1141927.1"/>
    </source>
</evidence>
<dbReference type="RefSeq" id="WP_149608074.1">
    <property type="nucleotide sequence ID" value="NZ_VTZD01000024.1"/>
</dbReference>
<gene>
    <name evidence="1" type="ORF">D3H66_19315</name>
</gene>
<evidence type="ECO:0000313" key="2">
    <source>
        <dbReference type="Proteomes" id="UP000323297"/>
    </source>
</evidence>
<proteinExistence type="predicted"/>